<dbReference type="SUPFAM" id="SSF56235">
    <property type="entry name" value="N-terminal nucleophile aminohydrolases (Ntn hydrolases)"/>
    <property type="match status" value="1"/>
</dbReference>
<organism evidence="1 2">
    <name type="scientific">Providencia rettgeri</name>
    <dbReference type="NCBI Taxonomy" id="587"/>
    <lineage>
        <taxon>Bacteria</taxon>
        <taxon>Pseudomonadati</taxon>
        <taxon>Pseudomonadota</taxon>
        <taxon>Gammaproteobacteria</taxon>
        <taxon>Enterobacterales</taxon>
        <taxon>Morganellaceae</taxon>
        <taxon>Providencia</taxon>
    </lineage>
</organism>
<evidence type="ECO:0000313" key="2">
    <source>
        <dbReference type="Proteomes" id="UP000664477"/>
    </source>
</evidence>
<dbReference type="Proteomes" id="UP000664477">
    <property type="component" value="Unassembled WGS sequence"/>
</dbReference>
<dbReference type="Pfam" id="PF06267">
    <property type="entry name" value="DUF1028"/>
    <property type="match status" value="1"/>
</dbReference>
<dbReference type="EMBL" id="JAGETQ010000018">
    <property type="protein sequence ID" value="MBO1916014.1"/>
    <property type="molecule type" value="Genomic_DNA"/>
</dbReference>
<dbReference type="AlphaFoldDB" id="A0A939SJ43"/>
<sequence>MTGKIGSDGNRWPCGWCIGLTWQKPNGGIATQAMTNPIAGLTGIEYLQQGHNANKSLNHLVKEDIDCERRQLIIMDNYGDTADWTGQYCLPWWKSIEPNLAIAGNMLASEQVLDAIHRSYHKNAHQDLADRLLIAMQAGADEGGDYRGIRPLH</sequence>
<dbReference type="PANTHER" id="PTHR39328">
    <property type="entry name" value="BLL2871 PROTEIN"/>
    <property type="match status" value="1"/>
</dbReference>
<accession>A0A939SJ43</accession>
<protein>
    <submittedName>
        <fullName evidence="1">DUF1028 domain-containing protein</fullName>
    </submittedName>
</protein>
<name>A0A939SJ43_PRORE</name>
<evidence type="ECO:0000313" key="1">
    <source>
        <dbReference type="EMBL" id="MBO1916014.1"/>
    </source>
</evidence>
<proteinExistence type="predicted"/>
<comment type="caution">
    <text evidence="1">The sequence shown here is derived from an EMBL/GenBank/DDBJ whole genome shotgun (WGS) entry which is preliminary data.</text>
</comment>
<gene>
    <name evidence="1" type="ORF">J4727_05560</name>
</gene>
<dbReference type="PANTHER" id="PTHR39328:SF1">
    <property type="entry name" value="BLL2871 PROTEIN"/>
    <property type="match status" value="1"/>
</dbReference>
<dbReference type="InterPro" id="IPR029055">
    <property type="entry name" value="Ntn_hydrolases_N"/>
</dbReference>
<dbReference type="Gene3D" id="3.60.20.10">
    <property type="entry name" value="Glutamine Phosphoribosylpyrophosphate, subunit 1, domain 1"/>
    <property type="match status" value="1"/>
</dbReference>
<reference evidence="1" key="1">
    <citation type="submission" date="2021-03" db="EMBL/GenBank/DDBJ databases">
        <title>Molecular epidemiology and mechanisms of colistin and carbapenem resistance in Enterobacteriaceae from clinical isolates, the environment and porcine samples in Pretoria, South Africa.</title>
        <authorList>
            <person name="Bogoshi D."/>
            <person name="Mbelle N.M."/>
            <person name="Naidoo V."/>
            <person name="Osei Sekyere J."/>
        </authorList>
    </citation>
    <scope>NUCLEOTIDE SEQUENCE</scope>
    <source>
        <strain evidence="1">C052</strain>
    </source>
</reference>
<dbReference type="InterPro" id="IPR010430">
    <property type="entry name" value="DUF1028"/>
</dbReference>